<dbReference type="EMBL" id="JBHSON010000016">
    <property type="protein sequence ID" value="MFC5746743.1"/>
    <property type="molecule type" value="Genomic_DNA"/>
</dbReference>
<keyword evidence="3" id="KW-1185">Reference proteome</keyword>
<accession>A0ABW0ZW08</accession>
<evidence type="ECO:0000313" key="2">
    <source>
        <dbReference type="EMBL" id="MFC5746743.1"/>
    </source>
</evidence>
<evidence type="ECO:0000313" key="3">
    <source>
        <dbReference type="Proteomes" id="UP001596074"/>
    </source>
</evidence>
<feature type="transmembrane region" description="Helical" evidence="1">
    <location>
        <begin position="9"/>
        <end position="28"/>
    </location>
</feature>
<name>A0ABW0ZW08_9ACTN</name>
<proteinExistence type="predicted"/>
<comment type="caution">
    <text evidence="2">The sequence shown here is derived from an EMBL/GenBank/DDBJ whole genome shotgun (WGS) entry which is preliminary data.</text>
</comment>
<keyword evidence="1" id="KW-0472">Membrane</keyword>
<dbReference type="Proteomes" id="UP001596074">
    <property type="component" value="Unassembled WGS sequence"/>
</dbReference>
<feature type="transmembrane region" description="Helical" evidence="1">
    <location>
        <begin position="59"/>
        <end position="80"/>
    </location>
</feature>
<sequence length="121" mass="12523">MELITAGRVLAVILSTGTFAFLFLHDSWRGDNLFLVPDLILCGLLLVAAALPRRHAVPALAFSFAMCTGVFTASVSSYAVRGELGAASFAGVLAAAVMAVLLLTRGASRAVQDGGGQRSAR</sequence>
<protein>
    <submittedName>
        <fullName evidence="2">Uncharacterized protein</fullName>
    </submittedName>
</protein>
<reference evidence="3" key="1">
    <citation type="journal article" date="2019" name="Int. J. Syst. Evol. Microbiol.">
        <title>The Global Catalogue of Microorganisms (GCM) 10K type strain sequencing project: providing services to taxonomists for standard genome sequencing and annotation.</title>
        <authorList>
            <consortium name="The Broad Institute Genomics Platform"/>
            <consortium name="The Broad Institute Genome Sequencing Center for Infectious Disease"/>
            <person name="Wu L."/>
            <person name="Ma J."/>
        </authorList>
    </citation>
    <scope>NUCLEOTIDE SEQUENCE [LARGE SCALE GENOMIC DNA]</scope>
    <source>
        <strain evidence="3">KCTC 42087</strain>
    </source>
</reference>
<dbReference type="RefSeq" id="WP_378282360.1">
    <property type="nucleotide sequence ID" value="NZ_JBHSON010000016.1"/>
</dbReference>
<keyword evidence="1" id="KW-1133">Transmembrane helix</keyword>
<organism evidence="2 3">
    <name type="scientific">Actinomadura rugatobispora</name>
    <dbReference type="NCBI Taxonomy" id="1994"/>
    <lineage>
        <taxon>Bacteria</taxon>
        <taxon>Bacillati</taxon>
        <taxon>Actinomycetota</taxon>
        <taxon>Actinomycetes</taxon>
        <taxon>Streptosporangiales</taxon>
        <taxon>Thermomonosporaceae</taxon>
        <taxon>Actinomadura</taxon>
    </lineage>
</organism>
<feature type="transmembrane region" description="Helical" evidence="1">
    <location>
        <begin position="34"/>
        <end position="52"/>
    </location>
</feature>
<keyword evidence="1" id="KW-0812">Transmembrane</keyword>
<evidence type="ECO:0000256" key="1">
    <source>
        <dbReference type="SAM" id="Phobius"/>
    </source>
</evidence>
<gene>
    <name evidence="2" type="ORF">ACFPZN_14050</name>
</gene>
<feature type="transmembrane region" description="Helical" evidence="1">
    <location>
        <begin position="86"/>
        <end position="104"/>
    </location>
</feature>